<reference evidence="2" key="1">
    <citation type="submission" date="2016-11" db="EMBL/GenBank/DDBJ databases">
        <authorList>
            <person name="Varghese N."/>
            <person name="Submissions S."/>
        </authorList>
    </citation>
    <scope>NUCLEOTIDE SEQUENCE [LARGE SCALE GENOMIC DNA]</scope>
    <source>
        <strain evidence="2">DSM 44671</strain>
    </source>
</reference>
<sequence>MGVQSGESGPTRWVGPALKVLKALVELIDHLLQR</sequence>
<gene>
    <name evidence="1" type="ORF">SAMN04489730_0149</name>
</gene>
<name>A0A1K1LQR7_9PSEU</name>
<protein>
    <submittedName>
        <fullName evidence="1">Uncharacterized protein</fullName>
    </submittedName>
</protein>
<evidence type="ECO:0000313" key="2">
    <source>
        <dbReference type="Proteomes" id="UP000182740"/>
    </source>
</evidence>
<organism evidence="1 2">
    <name type="scientific">Amycolatopsis australiensis</name>
    <dbReference type="NCBI Taxonomy" id="546364"/>
    <lineage>
        <taxon>Bacteria</taxon>
        <taxon>Bacillati</taxon>
        <taxon>Actinomycetota</taxon>
        <taxon>Actinomycetes</taxon>
        <taxon>Pseudonocardiales</taxon>
        <taxon>Pseudonocardiaceae</taxon>
        <taxon>Amycolatopsis</taxon>
    </lineage>
</organism>
<keyword evidence="2" id="KW-1185">Reference proteome</keyword>
<evidence type="ECO:0000313" key="1">
    <source>
        <dbReference type="EMBL" id="SFW13257.1"/>
    </source>
</evidence>
<dbReference type="Proteomes" id="UP000182740">
    <property type="component" value="Unassembled WGS sequence"/>
</dbReference>
<dbReference type="EMBL" id="FPJG01000002">
    <property type="protein sequence ID" value="SFW13257.1"/>
    <property type="molecule type" value="Genomic_DNA"/>
</dbReference>
<dbReference type="AlphaFoldDB" id="A0A1K1LQR7"/>
<accession>A0A1K1LQR7</accession>
<proteinExistence type="predicted"/>